<accession>A0A6P2BNL8</accession>
<dbReference type="OrthoDB" id="7867302at2"/>
<dbReference type="GO" id="GO:0004497">
    <property type="term" value="F:monooxygenase activity"/>
    <property type="evidence" value="ECO:0007669"/>
    <property type="project" value="UniProtKB-KW"/>
</dbReference>
<dbReference type="EMBL" id="RPFW01000009">
    <property type="protein sequence ID" value="TVZ00227.1"/>
    <property type="molecule type" value="Genomic_DNA"/>
</dbReference>
<keyword evidence="3" id="KW-1185">Reference proteome</keyword>
<comment type="caution">
    <text evidence="2">The sequence shown here is derived from an EMBL/GenBank/DDBJ whole genome shotgun (WGS) entry which is preliminary data.</text>
</comment>
<dbReference type="Pfam" id="PF03992">
    <property type="entry name" value="ABM"/>
    <property type="match status" value="1"/>
</dbReference>
<evidence type="ECO:0000313" key="3">
    <source>
        <dbReference type="Proteomes" id="UP000460272"/>
    </source>
</evidence>
<sequence>MAIIAILDLQLKPESLESAPGILRATLTDTRAFPGCLGLTVLNDSADPTHVVVYETWESVEHDRAYRAWRATAEGASELGTLLAAAPKLTLFTVAEGI</sequence>
<evidence type="ECO:0000313" key="2">
    <source>
        <dbReference type="EMBL" id="TVZ00227.1"/>
    </source>
</evidence>
<dbReference type="SUPFAM" id="SSF54909">
    <property type="entry name" value="Dimeric alpha+beta barrel"/>
    <property type="match status" value="1"/>
</dbReference>
<dbReference type="PROSITE" id="PS51725">
    <property type="entry name" value="ABM"/>
    <property type="match status" value="1"/>
</dbReference>
<name>A0A6P2BNL8_9ACTN</name>
<gene>
    <name evidence="2" type="ORF">EAS64_36840</name>
</gene>
<keyword evidence="2" id="KW-0503">Monooxygenase</keyword>
<protein>
    <submittedName>
        <fullName evidence="2">Antibiotic biosynthesis monooxygenase</fullName>
    </submittedName>
</protein>
<proteinExistence type="predicted"/>
<dbReference type="Gene3D" id="3.30.70.100">
    <property type="match status" value="1"/>
</dbReference>
<evidence type="ECO:0000259" key="1">
    <source>
        <dbReference type="PROSITE" id="PS51725"/>
    </source>
</evidence>
<dbReference type="Proteomes" id="UP000460272">
    <property type="component" value="Unassembled WGS sequence"/>
</dbReference>
<feature type="domain" description="ABM" evidence="1">
    <location>
        <begin position="3"/>
        <end position="92"/>
    </location>
</feature>
<dbReference type="InterPro" id="IPR007138">
    <property type="entry name" value="ABM_dom"/>
</dbReference>
<organism evidence="2 3">
    <name type="scientific">Trebonia kvetii</name>
    <dbReference type="NCBI Taxonomy" id="2480626"/>
    <lineage>
        <taxon>Bacteria</taxon>
        <taxon>Bacillati</taxon>
        <taxon>Actinomycetota</taxon>
        <taxon>Actinomycetes</taxon>
        <taxon>Streptosporangiales</taxon>
        <taxon>Treboniaceae</taxon>
        <taxon>Trebonia</taxon>
    </lineage>
</organism>
<dbReference type="AlphaFoldDB" id="A0A6P2BNL8"/>
<dbReference type="RefSeq" id="WP_145860853.1">
    <property type="nucleotide sequence ID" value="NZ_RPFW01000009.1"/>
</dbReference>
<keyword evidence="2" id="KW-0560">Oxidoreductase</keyword>
<dbReference type="InterPro" id="IPR011008">
    <property type="entry name" value="Dimeric_a/b-barrel"/>
</dbReference>
<reference evidence="2 3" key="1">
    <citation type="submission" date="2018-11" db="EMBL/GenBank/DDBJ databases">
        <title>Trebonia kvetii gen.nov., sp.nov., a novel acidophilic actinobacterium, and proposal of the new actinobacterial family Treboniaceae fam. nov.</title>
        <authorList>
            <person name="Rapoport D."/>
            <person name="Sagova-Mareckova M."/>
            <person name="Sedlacek I."/>
            <person name="Provaznik J."/>
            <person name="Kralova S."/>
            <person name="Pavlinic D."/>
            <person name="Benes V."/>
            <person name="Kopecky J."/>
        </authorList>
    </citation>
    <scope>NUCLEOTIDE SEQUENCE [LARGE SCALE GENOMIC DNA]</scope>
    <source>
        <strain evidence="2 3">15Tr583</strain>
    </source>
</reference>